<feature type="binding site" evidence="8">
    <location>
        <position position="183"/>
    </location>
    <ligand>
        <name>substrate</name>
    </ligand>
</feature>
<evidence type="ECO:0000256" key="6">
    <source>
        <dbReference type="ARBA" id="ARBA00023235"/>
    </source>
</evidence>
<dbReference type="AlphaFoldDB" id="A0A9D9NGB9"/>
<dbReference type="NCBIfam" id="TIGR00652">
    <property type="entry name" value="DapF"/>
    <property type="match status" value="1"/>
</dbReference>
<sequence length="282" mass="31001">MTFYKYQGAGNDFLIADNRDGGIILSENDIRTLCDRRYGFGADGLMLLENSRSHDFKMVFFNPDGSCGMMCGNGGRCITAFAARIFAERESNNVKRLFAFEAADGLHHAEITEWNETLTRMTIRLGMSDVNGISYIPEENGYFLDTGARHFVRFMEAGLEDAEILYEGKRLRHSSLFAPQGANADFVQPAQDILMVRTYEKGVEDETYACGTGIAASAVAAWKAGYLKQGEDGKVRTAIKAKRDMLSVEFIPGNDGDSAHGIILTGPAVMIGTVNVSEMPLQ</sequence>
<evidence type="ECO:0000313" key="11">
    <source>
        <dbReference type="Proteomes" id="UP000823604"/>
    </source>
</evidence>
<organism evidence="10 11">
    <name type="scientific">Candidatus Merdivivens pullicola</name>
    <dbReference type="NCBI Taxonomy" id="2840872"/>
    <lineage>
        <taxon>Bacteria</taxon>
        <taxon>Pseudomonadati</taxon>
        <taxon>Bacteroidota</taxon>
        <taxon>Bacteroidia</taxon>
        <taxon>Bacteroidales</taxon>
        <taxon>Muribaculaceae</taxon>
        <taxon>Muribaculaceae incertae sedis</taxon>
        <taxon>Candidatus Merdivivens</taxon>
    </lineage>
</organism>
<reference evidence="10" key="2">
    <citation type="journal article" date="2021" name="PeerJ">
        <title>Extensive microbial diversity within the chicken gut microbiome revealed by metagenomics and culture.</title>
        <authorList>
            <person name="Gilroy R."/>
            <person name="Ravi A."/>
            <person name="Getino M."/>
            <person name="Pursley I."/>
            <person name="Horton D.L."/>
            <person name="Alikhan N.F."/>
            <person name="Baker D."/>
            <person name="Gharbi K."/>
            <person name="Hall N."/>
            <person name="Watson M."/>
            <person name="Adriaenssens E.M."/>
            <person name="Foster-Nyarko E."/>
            <person name="Jarju S."/>
            <person name="Secka A."/>
            <person name="Antonio M."/>
            <person name="Oren A."/>
            <person name="Chaudhuri R.R."/>
            <person name="La Ragione R."/>
            <person name="Hildebrand F."/>
            <person name="Pallen M.J."/>
        </authorList>
    </citation>
    <scope>NUCLEOTIDE SEQUENCE</scope>
    <source>
        <strain evidence="10">B1-8020</strain>
    </source>
</reference>
<protein>
    <recommendedName>
        <fullName evidence="3 8">Diaminopimelate epimerase</fullName>
        <shortName evidence="8">DAP epimerase</shortName>
        <ecNumber evidence="3 8">5.1.1.7</ecNumber>
    </recommendedName>
    <alternativeName>
        <fullName evidence="8">PLP-independent amino acid racemase</fullName>
    </alternativeName>
</protein>
<dbReference type="PANTHER" id="PTHR31689:SF0">
    <property type="entry name" value="DIAMINOPIMELATE EPIMERASE"/>
    <property type="match status" value="1"/>
</dbReference>
<keyword evidence="6 8" id="KW-0413">Isomerase</keyword>
<comment type="similarity">
    <text evidence="2 8">Belongs to the diaminopimelate epimerase family.</text>
</comment>
<dbReference type="PANTHER" id="PTHR31689">
    <property type="entry name" value="DIAMINOPIMELATE EPIMERASE, CHLOROPLASTIC"/>
    <property type="match status" value="1"/>
</dbReference>
<dbReference type="GO" id="GO:0009089">
    <property type="term" value="P:lysine biosynthetic process via diaminopimelate"/>
    <property type="evidence" value="ECO:0007669"/>
    <property type="project" value="UniProtKB-UniRule"/>
</dbReference>
<dbReference type="GO" id="GO:0008837">
    <property type="term" value="F:diaminopimelate epimerase activity"/>
    <property type="evidence" value="ECO:0007669"/>
    <property type="project" value="UniProtKB-UniRule"/>
</dbReference>
<feature type="binding site" evidence="8">
    <location>
        <position position="62"/>
    </location>
    <ligand>
        <name>substrate</name>
    </ligand>
</feature>
<name>A0A9D9NGB9_9BACT</name>
<dbReference type="PROSITE" id="PS01326">
    <property type="entry name" value="DAP_EPIMERASE"/>
    <property type="match status" value="1"/>
</dbReference>
<comment type="subcellular location">
    <subcellularLocation>
        <location evidence="8">Cytoplasm</location>
    </subcellularLocation>
</comment>
<feature type="binding site" evidence="8">
    <location>
        <position position="11"/>
    </location>
    <ligand>
        <name>substrate</name>
    </ligand>
</feature>
<evidence type="ECO:0000256" key="7">
    <source>
        <dbReference type="ARBA" id="ARBA00051712"/>
    </source>
</evidence>
<comment type="subunit">
    <text evidence="8">Homodimer.</text>
</comment>
<evidence type="ECO:0000256" key="4">
    <source>
        <dbReference type="ARBA" id="ARBA00022605"/>
    </source>
</evidence>
<evidence type="ECO:0000256" key="8">
    <source>
        <dbReference type="HAMAP-Rule" id="MF_00197"/>
    </source>
</evidence>
<dbReference type="Pfam" id="PF01678">
    <property type="entry name" value="DAP_epimerase"/>
    <property type="match status" value="1"/>
</dbReference>
<feature type="site" description="Could be important to modulate the pK values of the two catalytic cysteine residues" evidence="8">
    <location>
        <position position="200"/>
    </location>
</feature>
<evidence type="ECO:0000256" key="5">
    <source>
        <dbReference type="ARBA" id="ARBA00023154"/>
    </source>
</evidence>
<feature type="active site" evidence="9">
    <location>
        <position position="71"/>
    </location>
</feature>
<evidence type="ECO:0000256" key="1">
    <source>
        <dbReference type="ARBA" id="ARBA00005196"/>
    </source>
</evidence>
<keyword evidence="8" id="KW-0963">Cytoplasm</keyword>
<accession>A0A9D9NGB9</accession>
<feature type="active site" description="Proton donor" evidence="8">
    <location>
        <position position="71"/>
    </location>
</feature>
<keyword evidence="4 8" id="KW-0028">Amino-acid biosynthesis</keyword>
<comment type="caution">
    <text evidence="10">The sequence shown here is derived from an EMBL/GenBank/DDBJ whole genome shotgun (WGS) entry which is preliminary data.</text>
</comment>
<dbReference type="Gene3D" id="3.10.310.10">
    <property type="entry name" value="Diaminopimelate Epimerase, Chain A, domain 1"/>
    <property type="match status" value="2"/>
</dbReference>
<feature type="binding site" evidence="8">
    <location>
        <begin position="211"/>
        <end position="212"/>
    </location>
    <ligand>
        <name>substrate</name>
    </ligand>
</feature>
<dbReference type="SUPFAM" id="SSF54506">
    <property type="entry name" value="Diaminopimelate epimerase-like"/>
    <property type="match status" value="2"/>
</dbReference>
<dbReference type="GO" id="GO:0005829">
    <property type="term" value="C:cytosol"/>
    <property type="evidence" value="ECO:0007669"/>
    <property type="project" value="TreeGrafter"/>
</dbReference>
<keyword evidence="5 8" id="KW-0457">Lysine biosynthesis</keyword>
<evidence type="ECO:0000313" key="10">
    <source>
        <dbReference type="EMBL" id="MBO8472175.1"/>
    </source>
</evidence>
<feature type="binding site" evidence="8">
    <location>
        <begin position="72"/>
        <end position="73"/>
    </location>
    <ligand>
        <name>substrate</name>
    </ligand>
</feature>
<evidence type="ECO:0000256" key="2">
    <source>
        <dbReference type="ARBA" id="ARBA00010219"/>
    </source>
</evidence>
<reference evidence="10" key="1">
    <citation type="submission" date="2020-10" db="EMBL/GenBank/DDBJ databases">
        <authorList>
            <person name="Gilroy R."/>
        </authorList>
    </citation>
    <scope>NUCLEOTIDE SEQUENCE</scope>
    <source>
        <strain evidence="10">B1-8020</strain>
    </source>
</reference>
<gene>
    <name evidence="8 10" type="primary">dapF</name>
    <name evidence="10" type="ORF">IAB81_00895</name>
</gene>
<evidence type="ECO:0000256" key="9">
    <source>
        <dbReference type="PROSITE-ProRule" id="PRU10125"/>
    </source>
</evidence>
<evidence type="ECO:0000256" key="3">
    <source>
        <dbReference type="ARBA" id="ARBA00013080"/>
    </source>
</evidence>
<dbReference type="Proteomes" id="UP000823604">
    <property type="component" value="Unassembled WGS sequence"/>
</dbReference>
<dbReference type="InterPro" id="IPR001653">
    <property type="entry name" value="DAP_epimerase_DapF"/>
</dbReference>
<comment type="caution">
    <text evidence="8">Lacks conserved residue(s) required for the propagation of feature annotation.</text>
</comment>
<feature type="active site" description="Proton acceptor" evidence="8">
    <location>
        <position position="210"/>
    </location>
</feature>
<comment type="function">
    <text evidence="8">Catalyzes the stereoinversion of LL-2,6-diaminopimelate (L,L-DAP) to meso-diaminopimelate (meso-DAP), a precursor of L-lysine and an essential component of the bacterial peptidoglycan.</text>
</comment>
<comment type="catalytic activity">
    <reaction evidence="7 8">
        <text>(2S,6S)-2,6-diaminopimelate = meso-2,6-diaminopimelate</text>
        <dbReference type="Rhea" id="RHEA:15393"/>
        <dbReference type="ChEBI" id="CHEBI:57609"/>
        <dbReference type="ChEBI" id="CHEBI:57791"/>
        <dbReference type="EC" id="5.1.1.7"/>
    </reaction>
</comment>
<comment type="pathway">
    <text evidence="1 8">Amino-acid biosynthesis; L-lysine biosynthesis via DAP pathway; DL-2,6-diaminopimelate from LL-2,6-diaminopimelate: step 1/1.</text>
</comment>
<dbReference type="EC" id="5.1.1.7" evidence="3 8"/>
<proteinExistence type="inferred from homology"/>
<dbReference type="HAMAP" id="MF_00197">
    <property type="entry name" value="DAP_epimerase"/>
    <property type="match status" value="1"/>
</dbReference>
<dbReference type="EMBL" id="JADIMA010000008">
    <property type="protein sequence ID" value="MBO8472175.1"/>
    <property type="molecule type" value="Genomic_DNA"/>
</dbReference>
<dbReference type="InterPro" id="IPR018510">
    <property type="entry name" value="DAP_epimerase_AS"/>
</dbReference>
<feature type="site" description="Could be important to modulate the pK values of the two catalytic cysteine residues" evidence="8">
    <location>
        <position position="150"/>
    </location>
</feature>